<proteinExistence type="predicted"/>
<dbReference type="SMART" id="SM00248">
    <property type="entry name" value="ANK"/>
    <property type="match status" value="2"/>
</dbReference>
<dbReference type="Gene3D" id="1.25.40.20">
    <property type="entry name" value="Ankyrin repeat-containing domain"/>
    <property type="match status" value="1"/>
</dbReference>
<dbReference type="PANTHER" id="PTHR22677">
    <property type="entry name" value="ANKYRIN REPEAT DOMAIN-CONTAINING PROTEIN 60"/>
    <property type="match status" value="1"/>
</dbReference>
<evidence type="ECO:0000313" key="3">
    <source>
        <dbReference type="Proteomes" id="UP001501920"/>
    </source>
</evidence>
<dbReference type="GeneID" id="108435257"/>
<dbReference type="InterPro" id="IPR029048">
    <property type="entry name" value="HSP70_C_sf"/>
</dbReference>
<reference evidence="2" key="2">
    <citation type="submission" date="2025-08" db="UniProtKB">
        <authorList>
            <consortium name="Ensembl"/>
        </authorList>
    </citation>
    <scope>IDENTIFICATION</scope>
</reference>
<dbReference type="PROSITE" id="PS50088">
    <property type="entry name" value="ANK_REPEAT"/>
    <property type="match status" value="1"/>
</dbReference>
<protein>
    <submittedName>
        <fullName evidence="2">Uncharacterized protein</fullName>
    </submittedName>
</protein>
<dbReference type="AlphaFoldDB" id="A0A3B4DZI1"/>
<dbReference type="Proteomes" id="UP001501920">
    <property type="component" value="Chromosome 2"/>
</dbReference>
<keyword evidence="3" id="KW-1185">Reference proteome</keyword>
<organism evidence="2 3">
    <name type="scientific">Pygocentrus nattereri</name>
    <name type="common">Red-bellied piranha</name>
    <dbReference type="NCBI Taxonomy" id="42514"/>
    <lineage>
        <taxon>Eukaryota</taxon>
        <taxon>Metazoa</taxon>
        <taxon>Chordata</taxon>
        <taxon>Craniata</taxon>
        <taxon>Vertebrata</taxon>
        <taxon>Euteleostomi</taxon>
        <taxon>Actinopterygii</taxon>
        <taxon>Neopterygii</taxon>
        <taxon>Teleostei</taxon>
        <taxon>Ostariophysi</taxon>
        <taxon>Characiformes</taxon>
        <taxon>Characoidei</taxon>
        <taxon>Pygocentrus</taxon>
    </lineage>
</organism>
<name>A0A3B4DZI1_PYGNA</name>
<dbReference type="Ensembl" id="ENSPNAT00000014679.2">
    <property type="protein sequence ID" value="ENSPNAP00000028471.1"/>
    <property type="gene ID" value="ENSPNAG00000014180.2"/>
</dbReference>
<reference evidence="2 3" key="1">
    <citation type="submission" date="2020-10" db="EMBL/GenBank/DDBJ databases">
        <title>Pygocentrus nattereri (red-bellied piranha) genome, fPygNat1, primary haplotype.</title>
        <authorList>
            <person name="Myers G."/>
            <person name="Meyer A."/>
            <person name="Karagic N."/>
            <person name="Pippel M."/>
            <person name="Winkler S."/>
            <person name="Tracey A."/>
            <person name="Wood J."/>
            <person name="Formenti G."/>
            <person name="Howe K."/>
            <person name="Fedrigo O."/>
            <person name="Jarvis E.D."/>
        </authorList>
    </citation>
    <scope>NUCLEOTIDE SEQUENCE [LARGE SCALE GENOMIC DNA]</scope>
</reference>
<sequence>MPLSADKTVFSCALEGDVEGLKDLIDNGWTHEATQNILRETDVGGRNALSVACMLGRSGVVRNLVVKSCTDVNDPTTRGYSPLHYSAMWGHLDTVMTLVELGADLQAVNFCGERAIDIARRYSKLDCVHFLAWAEAKQSLQTSITRVKGILADPEKVQGKLNKEDKNMCVNTCTVKLDWIQNVKNPTIQDFTEQKQHLEDVLAPIMTKLTAQN</sequence>
<dbReference type="GO" id="GO:0008283">
    <property type="term" value="P:cell population proliferation"/>
    <property type="evidence" value="ECO:0007669"/>
    <property type="project" value="Ensembl"/>
</dbReference>
<dbReference type="PANTHER" id="PTHR22677:SF4">
    <property type="entry name" value="USHER SYNDROME TYPE-1G PROTEIN-LIKE PROTEIN"/>
    <property type="match status" value="1"/>
</dbReference>
<dbReference type="InterPro" id="IPR002110">
    <property type="entry name" value="Ankyrin_rpt"/>
</dbReference>
<evidence type="ECO:0000256" key="1">
    <source>
        <dbReference type="PROSITE-ProRule" id="PRU00023"/>
    </source>
</evidence>
<dbReference type="SUPFAM" id="SSF100934">
    <property type="entry name" value="Heat shock protein 70kD (HSP70), C-terminal subdomain"/>
    <property type="match status" value="1"/>
</dbReference>
<dbReference type="Gene3D" id="1.20.1270.10">
    <property type="match status" value="1"/>
</dbReference>
<dbReference type="InterPro" id="IPR039323">
    <property type="entry name" value="ANKRD_45/46/60"/>
</dbReference>
<feature type="repeat" description="ANK" evidence="1">
    <location>
        <begin position="78"/>
        <end position="110"/>
    </location>
</feature>
<keyword evidence="1" id="KW-0040">ANK repeat</keyword>
<dbReference type="OMA" id="ATPRKFW"/>
<evidence type="ECO:0000313" key="2">
    <source>
        <dbReference type="Ensembl" id="ENSPNAP00000028471.1"/>
    </source>
</evidence>
<reference evidence="2" key="3">
    <citation type="submission" date="2025-09" db="UniProtKB">
        <authorList>
            <consortium name="Ensembl"/>
        </authorList>
    </citation>
    <scope>IDENTIFICATION</scope>
</reference>
<dbReference type="STRING" id="42514.ENSPNAP00000028471"/>
<dbReference type="Pfam" id="PF12796">
    <property type="entry name" value="Ank_2"/>
    <property type="match status" value="1"/>
</dbReference>
<dbReference type="OrthoDB" id="194358at2759"/>
<dbReference type="RefSeq" id="XP_017566463.1">
    <property type="nucleotide sequence ID" value="XM_017710974.2"/>
</dbReference>
<dbReference type="InterPro" id="IPR036770">
    <property type="entry name" value="Ankyrin_rpt-contain_sf"/>
</dbReference>
<dbReference type="CTD" id="339416"/>
<dbReference type="PROSITE" id="PS50297">
    <property type="entry name" value="ANK_REP_REGION"/>
    <property type="match status" value="1"/>
</dbReference>
<dbReference type="GeneTree" id="ENSGT00390000008829"/>
<accession>A0A3B4DZI1</accession>
<dbReference type="SUPFAM" id="SSF48403">
    <property type="entry name" value="Ankyrin repeat"/>
    <property type="match status" value="1"/>
</dbReference>